<comment type="caution">
    <text evidence="1">The sequence shown here is derived from an EMBL/GenBank/DDBJ whole genome shotgun (WGS) entry which is preliminary data.</text>
</comment>
<name>A0A840RVC7_9BURK</name>
<protein>
    <submittedName>
        <fullName evidence="1">Uncharacterized protein</fullName>
    </submittedName>
</protein>
<dbReference type="RefSeq" id="WP_168055708.1">
    <property type="nucleotide sequence ID" value="NZ_JAAOZT010000007.1"/>
</dbReference>
<evidence type="ECO:0000313" key="2">
    <source>
        <dbReference type="Proteomes" id="UP000571084"/>
    </source>
</evidence>
<organism evidence="1 2">
    <name type="scientific">Glaciimonas immobilis</name>
    <dbReference type="NCBI Taxonomy" id="728004"/>
    <lineage>
        <taxon>Bacteria</taxon>
        <taxon>Pseudomonadati</taxon>
        <taxon>Pseudomonadota</taxon>
        <taxon>Betaproteobacteria</taxon>
        <taxon>Burkholderiales</taxon>
        <taxon>Oxalobacteraceae</taxon>
        <taxon>Glaciimonas</taxon>
    </lineage>
</organism>
<sequence length="47" mass="5057">MQSDLFITMLAAGKLSNTTQALALMASDAAGNDANIWAMDRWKAKGR</sequence>
<accession>A0A840RVC7</accession>
<keyword evidence="2" id="KW-1185">Reference proteome</keyword>
<dbReference type="EMBL" id="JACHHQ010000005">
    <property type="protein sequence ID" value="MBB5200846.1"/>
    <property type="molecule type" value="Genomic_DNA"/>
</dbReference>
<gene>
    <name evidence="1" type="ORF">HNR39_002688</name>
</gene>
<reference evidence="1 2" key="1">
    <citation type="submission" date="2020-08" db="EMBL/GenBank/DDBJ databases">
        <title>Genomic Encyclopedia of Type Strains, Phase IV (KMG-IV): sequencing the most valuable type-strain genomes for metagenomic binning, comparative biology and taxonomic classification.</title>
        <authorList>
            <person name="Goeker M."/>
        </authorList>
    </citation>
    <scope>NUCLEOTIDE SEQUENCE [LARGE SCALE GENOMIC DNA]</scope>
    <source>
        <strain evidence="1 2">DSM 23240</strain>
    </source>
</reference>
<evidence type="ECO:0000313" key="1">
    <source>
        <dbReference type="EMBL" id="MBB5200846.1"/>
    </source>
</evidence>
<dbReference type="Proteomes" id="UP000571084">
    <property type="component" value="Unassembled WGS sequence"/>
</dbReference>
<proteinExistence type="predicted"/>
<dbReference type="AlphaFoldDB" id="A0A840RVC7"/>